<dbReference type="Proteomes" id="UP000009172">
    <property type="component" value="Unassembled WGS sequence"/>
</dbReference>
<accession>F2RUW1</accession>
<dbReference type="OrthoDB" id="332863at2759"/>
<organism evidence="1 2">
    <name type="scientific">Trichophyton tonsurans (strain CBS 112818)</name>
    <name type="common">Scalp ringworm fungus</name>
    <dbReference type="NCBI Taxonomy" id="647933"/>
    <lineage>
        <taxon>Eukaryota</taxon>
        <taxon>Fungi</taxon>
        <taxon>Dikarya</taxon>
        <taxon>Ascomycota</taxon>
        <taxon>Pezizomycotina</taxon>
        <taxon>Eurotiomycetes</taxon>
        <taxon>Eurotiomycetidae</taxon>
        <taxon>Onygenales</taxon>
        <taxon>Arthrodermataceae</taxon>
        <taxon>Trichophyton</taxon>
    </lineage>
</organism>
<dbReference type="InterPro" id="IPR036866">
    <property type="entry name" value="RibonucZ/Hydroxyglut_hydro"/>
</dbReference>
<gene>
    <name evidence="1" type="ORF">TESG_02667</name>
</gene>
<dbReference type="Pfam" id="PF13483">
    <property type="entry name" value="Lactamase_B_3"/>
    <property type="match status" value="1"/>
</dbReference>
<dbReference type="EMBL" id="GG698486">
    <property type="protein sequence ID" value="EGD95175.1"/>
    <property type="molecule type" value="Genomic_DNA"/>
</dbReference>
<dbReference type="GO" id="GO:0070291">
    <property type="term" value="P:N-acylethanolamine metabolic process"/>
    <property type="evidence" value="ECO:0007669"/>
    <property type="project" value="TreeGrafter"/>
</dbReference>
<protein>
    <recommendedName>
        <fullName evidence="3">Metallo-beta-lactamase domain-containing protein</fullName>
    </recommendedName>
</protein>
<dbReference type="GO" id="GO:0070290">
    <property type="term" value="F:N-acylphosphatidylethanolamine-specific phospholipase D activity"/>
    <property type="evidence" value="ECO:0007669"/>
    <property type="project" value="TreeGrafter"/>
</dbReference>
<evidence type="ECO:0008006" key="3">
    <source>
        <dbReference type="Google" id="ProtNLM"/>
    </source>
</evidence>
<evidence type="ECO:0000313" key="1">
    <source>
        <dbReference type="EMBL" id="EGD95175.1"/>
    </source>
</evidence>
<dbReference type="SUPFAM" id="SSF56281">
    <property type="entry name" value="Metallo-hydrolase/oxidoreductase"/>
    <property type="match status" value="1"/>
</dbReference>
<reference evidence="2" key="1">
    <citation type="journal article" date="2012" name="MBio">
        <title>Comparative genome analysis of Trichophyton rubrum and related dermatophytes reveals candidate genes involved in infection.</title>
        <authorList>
            <person name="Martinez D.A."/>
            <person name="Oliver B.G."/>
            <person name="Graeser Y."/>
            <person name="Goldberg J.M."/>
            <person name="Li W."/>
            <person name="Martinez-Rossi N.M."/>
            <person name="Monod M."/>
            <person name="Shelest E."/>
            <person name="Barton R.C."/>
            <person name="Birch E."/>
            <person name="Brakhage A.A."/>
            <person name="Chen Z."/>
            <person name="Gurr S.J."/>
            <person name="Heiman D."/>
            <person name="Heitman J."/>
            <person name="Kosti I."/>
            <person name="Rossi A."/>
            <person name="Saif S."/>
            <person name="Samalova M."/>
            <person name="Saunders C.W."/>
            <person name="Shea T."/>
            <person name="Summerbell R.C."/>
            <person name="Xu J."/>
            <person name="Young S."/>
            <person name="Zeng Q."/>
            <person name="Birren B.W."/>
            <person name="Cuomo C.A."/>
            <person name="White T.C."/>
        </authorList>
    </citation>
    <scope>NUCLEOTIDE SEQUENCE [LARGE SCALE GENOMIC DNA]</scope>
    <source>
        <strain evidence="2">CBS 112818</strain>
    </source>
</reference>
<evidence type="ECO:0000313" key="2">
    <source>
        <dbReference type="Proteomes" id="UP000009172"/>
    </source>
</evidence>
<keyword evidence="2" id="KW-1185">Reference proteome</keyword>
<dbReference type="GO" id="GO:0070292">
    <property type="term" value="P:N-acylphosphatidylethanolamine metabolic process"/>
    <property type="evidence" value="ECO:0007669"/>
    <property type="project" value="TreeGrafter"/>
</dbReference>
<dbReference type="PANTHER" id="PTHR15032">
    <property type="entry name" value="N-ACYL-PHOSPHATIDYLETHANOLAMINE-HYDROLYZING PHOSPHOLIPASE D"/>
    <property type="match status" value="1"/>
</dbReference>
<name>F2RUW1_TRIT1</name>
<sequence>MSPQTDLQVIPSWSFKRGNRPTPTAIDIYATWMGHSCVYMEFYYNGLTVLYDPVFEDTCVYRGVKEHRLNPPPCKLEDIPFVDIVLISNSHPQHFSYRTIKKIHKIHPFCEFFVPRGCGDWFRENDIDRVTELDWYESVAIRAVPYASATGTTPIVEIGDYRGAEMKASIWCLPWQLDTELQKVSRPAWIPSIRELQNVPYPNNRSPQELCKTIRSLPHCIDLACIPIGGYNPRSLWSGRNCDPADAVMILGDLGAQFGLAIGYGTWGTTNEEFRAVKDEFERARVAQRCKSGKFHITGIGQTVGYASYAARAPAGPQPRFKNRSEWLKTKREEKRVYEPGMRRSLFRPCAQ</sequence>
<dbReference type="HOGENOM" id="CLU_020884_1_3_1"/>
<dbReference type="GO" id="GO:0005737">
    <property type="term" value="C:cytoplasm"/>
    <property type="evidence" value="ECO:0007669"/>
    <property type="project" value="TreeGrafter"/>
</dbReference>
<dbReference type="AlphaFoldDB" id="F2RUW1"/>
<dbReference type="PANTHER" id="PTHR15032:SF4">
    <property type="entry name" value="N-ACYL-PHOSPHATIDYLETHANOLAMINE-HYDROLYZING PHOSPHOLIPASE D"/>
    <property type="match status" value="1"/>
</dbReference>
<dbReference type="Gene3D" id="3.60.15.10">
    <property type="entry name" value="Ribonuclease Z/Hydroxyacylglutathione hydrolase-like"/>
    <property type="match status" value="2"/>
</dbReference>
<proteinExistence type="predicted"/>